<keyword evidence="9" id="KW-0472">Membrane</keyword>
<evidence type="ECO:0000256" key="9">
    <source>
        <dbReference type="SAM" id="Phobius"/>
    </source>
</evidence>
<evidence type="ECO:0000256" key="2">
    <source>
        <dbReference type="ARBA" id="ARBA00005170"/>
    </source>
</evidence>
<evidence type="ECO:0000256" key="3">
    <source>
        <dbReference type="ARBA" id="ARBA00007106"/>
    </source>
</evidence>
<dbReference type="AlphaFoldDB" id="A0A7H1KNL6"/>
<keyword evidence="6" id="KW-0210">Decarboxylase</keyword>
<dbReference type="GO" id="GO:0045151">
    <property type="term" value="P:acetoin biosynthetic process"/>
    <property type="evidence" value="ECO:0007669"/>
    <property type="project" value="UniProtKB-KW"/>
</dbReference>
<organism evidence="10">
    <name type="scientific">uncultured Methanosarcinales archaeon</name>
    <dbReference type="NCBI Taxonomy" id="183757"/>
    <lineage>
        <taxon>Archaea</taxon>
        <taxon>Methanobacteriati</taxon>
        <taxon>Methanobacteriota</taxon>
        <taxon>Stenosarchaea group</taxon>
        <taxon>Methanomicrobia</taxon>
        <taxon>Methanosarcinales</taxon>
        <taxon>environmental samples</taxon>
    </lineage>
</organism>
<dbReference type="InterPro" id="IPR005128">
    <property type="entry name" value="Acetolactate_a_deCO2ase"/>
</dbReference>
<gene>
    <name evidence="10" type="ORF">NCGJLENL_00014</name>
</gene>
<evidence type="ECO:0000256" key="4">
    <source>
        <dbReference type="ARBA" id="ARBA00013204"/>
    </source>
</evidence>
<dbReference type="GO" id="GO:0047605">
    <property type="term" value="F:acetolactate decarboxylase activity"/>
    <property type="evidence" value="ECO:0007669"/>
    <property type="project" value="UniProtKB-EC"/>
</dbReference>
<evidence type="ECO:0000256" key="7">
    <source>
        <dbReference type="ARBA" id="ARBA00023061"/>
    </source>
</evidence>
<accession>A0A7H1KNL6</accession>
<proteinExistence type="inferred from homology"/>
<dbReference type="EMBL" id="MT776525">
    <property type="protein sequence ID" value="QNT35530.1"/>
    <property type="molecule type" value="Genomic_DNA"/>
</dbReference>
<dbReference type="NCBIfam" id="TIGR01252">
    <property type="entry name" value="acetolac_decarb"/>
    <property type="match status" value="1"/>
</dbReference>
<feature type="transmembrane region" description="Helical" evidence="9">
    <location>
        <begin position="7"/>
        <end position="26"/>
    </location>
</feature>
<keyword evidence="9" id="KW-1133">Transmembrane helix</keyword>
<dbReference type="PANTHER" id="PTHR35524">
    <property type="entry name" value="ALPHA-ACETOLACTATE DECARBOXYLASE"/>
    <property type="match status" value="1"/>
</dbReference>
<keyword evidence="8" id="KW-0456">Lyase</keyword>
<dbReference type="CDD" id="cd17299">
    <property type="entry name" value="acetolactate_decarboxylase"/>
    <property type="match status" value="1"/>
</dbReference>
<evidence type="ECO:0000256" key="5">
    <source>
        <dbReference type="ARBA" id="ARBA00020164"/>
    </source>
</evidence>
<comment type="catalytic activity">
    <reaction evidence="1">
        <text>(2S)-2-acetolactate + H(+) = (R)-acetoin + CO2</text>
        <dbReference type="Rhea" id="RHEA:21580"/>
        <dbReference type="ChEBI" id="CHEBI:15378"/>
        <dbReference type="ChEBI" id="CHEBI:15686"/>
        <dbReference type="ChEBI" id="CHEBI:16526"/>
        <dbReference type="ChEBI" id="CHEBI:58476"/>
        <dbReference type="EC" id="4.1.1.5"/>
    </reaction>
</comment>
<dbReference type="PIRSF" id="PIRSF001332">
    <property type="entry name" value="Acetolac_decarb"/>
    <property type="match status" value="1"/>
</dbReference>
<protein>
    <recommendedName>
        <fullName evidence="5">Alpha-acetolactate decarboxylase</fullName>
        <ecNumber evidence="4">4.1.1.5</ecNumber>
    </recommendedName>
</protein>
<comment type="similarity">
    <text evidence="3">Belongs to the alpha-acetolactate decarboxylase family.</text>
</comment>
<sequence length="269" mass="30018">MDSKQKLYVVIACIVCLTAGIFAGYLPGYYSHQNMVDDTLTQVSTIDAILNGLYDGVITYGELKDYGDFGIGTFVGLDGEMVALGGEFYQIKADGIAYPVNDDMTTPFACVIFFDADREMPVREGMNYTQFREYLEGSINEKNIFHAVKIEGSFSYVKTRSVPGQEKPYPPLVEVTANQPTFEFNDVKGTIVGFCSPEYVEGLNVPGYHLHFITADRKAGGHVLEFIVKDAKLTVDYTSELHIILPNTEEFNRLDLTMSRKGELEEAEK</sequence>
<evidence type="ECO:0000256" key="6">
    <source>
        <dbReference type="ARBA" id="ARBA00022793"/>
    </source>
</evidence>
<comment type="pathway">
    <text evidence="2">Polyol metabolism; (R,R)-butane-2,3-diol biosynthesis; (R,R)-butane-2,3-diol from pyruvate: step 2/3.</text>
</comment>
<evidence type="ECO:0000256" key="1">
    <source>
        <dbReference type="ARBA" id="ARBA00001784"/>
    </source>
</evidence>
<dbReference type="Pfam" id="PF03306">
    <property type="entry name" value="AAL_decarboxy"/>
    <property type="match status" value="1"/>
</dbReference>
<reference evidence="10" key="1">
    <citation type="submission" date="2020-07" db="EMBL/GenBank/DDBJ databases">
        <title>Unique genomic features of the anaerobic methanotrophic archaea.</title>
        <authorList>
            <person name="Chadwick G.L."/>
            <person name="Skennerton C.T."/>
            <person name="Laso-Perez R."/>
            <person name="Leu A.O."/>
            <person name="Speth D.R."/>
            <person name="Yu H."/>
            <person name="Morgan-Lang C."/>
            <person name="Hatzenpichler R."/>
            <person name="Goudeau D."/>
            <person name="Malmstrom R."/>
            <person name="Brazelton W.J."/>
            <person name="Woyke T."/>
            <person name="Hallam S.J."/>
            <person name="Tyson G.W."/>
            <person name="Wegener G."/>
            <person name="Boetius A."/>
            <person name="Orphan V."/>
        </authorList>
    </citation>
    <scope>NUCLEOTIDE SEQUENCE</scope>
</reference>
<dbReference type="SUPFAM" id="SSF117856">
    <property type="entry name" value="AF0104/ALDC/Ptd012-like"/>
    <property type="match status" value="1"/>
</dbReference>
<keyword evidence="9" id="KW-0812">Transmembrane</keyword>
<evidence type="ECO:0000313" key="10">
    <source>
        <dbReference type="EMBL" id="QNT35530.1"/>
    </source>
</evidence>
<evidence type="ECO:0000256" key="8">
    <source>
        <dbReference type="ARBA" id="ARBA00023239"/>
    </source>
</evidence>
<keyword evidence="7" id="KW-0005">Acetoin biosynthesis</keyword>
<dbReference type="EC" id="4.1.1.5" evidence="4"/>
<dbReference type="Gene3D" id="3.30.1330.80">
    <property type="entry name" value="Hypothetical protein, similar to alpha- acetolactate decarboxylase, domain 2"/>
    <property type="match status" value="2"/>
</dbReference>
<dbReference type="UniPathway" id="UPA00626">
    <property type="reaction ID" value="UER00678"/>
</dbReference>
<dbReference type="PANTHER" id="PTHR35524:SF1">
    <property type="entry name" value="ALPHA-ACETOLACTATE DECARBOXYLASE"/>
    <property type="match status" value="1"/>
</dbReference>
<name>A0A7H1KNL6_9EURY</name>